<dbReference type="SUPFAM" id="SSF141523">
    <property type="entry name" value="L,D-transpeptidase catalytic domain-like"/>
    <property type="match status" value="1"/>
</dbReference>
<evidence type="ECO:0000256" key="2">
    <source>
        <dbReference type="ARBA" id="ARBA00022679"/>
    </source>
</evidence>
<dbReference type="OrthoDB" id="5242354at2"/>
<feature type="domain" description="L,D-TPase catalytic" evidence="8">
    <location>
        <begin position="297"/>
        <end position="423"/>
    </location>
</feature>
<feature type="active site" description="Proton donor/acceptor" evidence="7">
    <location>
        <position position="381"/>
    </location>
</feature>
<dbReference type="PANTHER" id="PTHR30582">
    <property type="entry name" value="L,D-TRANSPEPTIDASE"/>
    <property type="match status" value="1"/>
</dbReference>
<dbReference type="InterPro" id="IPR038063">
    <property type="entry name" value="Transpep_catalytic_dom"/>
</dbReference>
<reference evidence="9 10" key="2">
    <citation type="submission" date="2019-05" db="EMBL/GenBank/DDBJ databases">
        <title>Glycomyces buryatensis sp. nov.</title>
        <authorList>
            <person name="Nikitina E."/>
        </authorList>
    </citation>
    <scope>NUCLEOTIDE SEQUENCE [LARGE SCALE GENOMIC DNA]</scope>
    <source>
        <strain evidence="9 10">18</strain>
    </source>
</reference>
<accession>A0A4S8QFK0</accession>
<keyword evidence="4 7" id="KW-0573">Peptidoglycan synthesis</keyword>
<organism evidence="9 10">
    <name type="scientific">Glycomyces buryatensis</name>
    <dbReference type="NCBI Taxonomy" id="2570927"/>
    <lineage>
        <taxon>Bacteria</taxon>
        <taxon>Bacillati</taxon>
        <taxon>Actinomycetota</taxon>
        <taxon>Actinomycetes</taxon>
        <taxon>Glycomycetales</taxon>
        <taxon>Glycomycetaceae</taxon>
        <taxon>Glycomyces</taxon>
    </lineage>
</organism>
<dbReference type="Gene3D" id="2.60.40.3780">
    <property type="match status" value="1"/>
</dbReference>
<evidence type="ECO:0000313" key="10">
    <source>
        <dbReference type="Proteomes" id="UP000308760"/>
    </source>
</evidence>
<dbReference type="GO" id="GO:0071972">
    <property type="term" value="F:peptidoglycan L,D-transpeptidase activity"/>
    <property type="evidence" value="ECO:0007669"/>
    <property type="project" value="TreeGrafter"/>
</dbReference>
<dbReference type="Gene3D" id="2.40.440.10">
    <property type="entry name" value="L,D-transpeptidase catalytic domain-like"/>
    <property type="match status" value="1"/>
</dbReference>
<name>A0A4S8QFK0_9ACTN</name>
<dbReference type="InterPro" id="IPR050979">
    <property type="entry name" value="LD-transpeptidase"/>
</dbReference>
<dbReference type="Pfam" id="PF03734">
    <property type="entry name" value="YkuD"/>
    <property type="match status" value="1"/>
</dbReference>
<dbReference type="GO" id="GO:0071555">
    <property type="term" value="P:cell wall organization"/>
    <property type="evidence" value="ECO:0007669"/>
    <property type="project" value="UniProtKB-UniRule"/>
</dbReference>
<dbReference type="Proteomes" id="UP000308760">
    <property type="component" value="Unassembled WGS sequence"/>
</dbReference>
<dbReference type="PANTHER" id="PTHR30582:SF2">
    <property type="entry name" value="L,D-TRANSPEPTIDASE YCIB-RELATED"/>
    <property type="match status" value="1"/>
</dbReference>
<reference evidence="10" key="1">
    <citation type="submission" date="2019-04" db="EMBL/GenBank/DDBJ databases">
        <title>Nocardioides xinjiangensis sp. nov.</title>
        <authorList>
            <person name="Liu S."/>
        </authorList>
    </citation>
    <scope>NUCLEOTIDE SEQUENCE [LARGE SCALE GENOMIC DNA]</scope>
    <source>
        <strain evidence="10">18</strain>
    </source>
</reference>
<dbReference type="GO" id="GO:0016746">
    <property type="term" value="F:acyltransferase activity"/>
    <property type="evidence" value="ECO:0007669"/>
    <property type="project" value="UniProtKB-KW"/>
</dbReference>
<comment type="pathway">
    <text evidence="1 7">Cell wall biogenesis; peptidoglycan biosynthesis.</text>
</comment>
<comment type="caution">
    <text evidence="9">The sequence shown here is derived from an EMBL/GenBank/DDBJ whole genome shotgun (WGS) entry which is preliminary data.</text>
</comment>
<keyword evidence="2" id="KW-0808">Transferase</keyword>
<evidence type="ECO:0000313" key="9">
    <source>
        <dbReference type="EMBL" id="THV43198.1"/>
    </source>
</evidence>
<gene>
    <name evidence="9" type="ORF">FAB82_02925</name>
</gene>
<dbReference type="GO" id="GO:0005576">
    <property type="term" value="C:extracellular region"/>
    <property type="evidence" value="ECO:0007669"/>
    <property type="project" value="TreeGrafter"/>
</dbReference>
<keyword evidence="3 7" id="KW-0133">Cell shape</keyword>
<evidence type="ECO:0000256" key="3">
    <source>
        <dbReference type="ARBA" id="ARBA00022960"/>
    </source>
</evidence>
<evidence type="ECO:0000256" key="6">
    <source>
        <dbReference type="ARBA" id="ARBA00023316"/>
    </source>
</evidence>
<dbReference type="CDD" id="cd16913">
    <property type="entry name" value="YkuD_like"/>
    <property type="match status" value="1"/>
</dbReference>
<dbReference type="Pfam" id="PF17964">
    <property type="entry name" value="Big_10"/>
    <property type="match status" value="1"/>
</dbReference>
<dbReference type="InterPro" id="IPR005490">
    <property type="entry name" value="LD_TPept_cat_dom"/>
</dbReference>
<dbReference type="GO" id="GO:0008360">
    <property type="term" value="P:regulation of cell shape"/>
    <property type="evidence" value="ECO:0007669"/>
    <property type="project" value="UniProtKB-UniRule"/>
</dbReference>
<evidence type="ECO:0000259" key="8">
    <source>
        <dbReference type="PROSITE" id="PS52029"/>
    </source>
</evidence>
<dbReference type="Gene3D" id="2.60.40.3710">
    <property type="match status" value="1"/>
</dbReference>
<keyword evidence="10" id="KW-1185">Reference proteome</keyword>
<evidence type="ECO:0000256" key="4">
    <source>
        <dbReference type="ARBA" id="ARBA00022984"/>
    </source>
</evidence>
<evidence type="ECO:0000256" key="5">
    <source>
        <dbReference type="ARBA" id="ARBA00023315"/>
    </source>
</evidence>
<dbReference type="UniPathway" id="UPA00219"/>
<dbReference type="EMBL" id="STGY01000007">
    <property type="protein sequence ID" value="THV43198.1"/>
    <property type="molecule type" value="Genomic_DNA"/>
</dbReference>
<dbReference type="PROSITE" id="PS52029">
    <property type="entry name" value="LD_TPASE"/>
    <property type="match status" value="1"/>
</dbReference>
<evidence type="ECO:0000256" key="1">
    <source>
        <dbReference type="ARBA" id="ARBA00004752"/>
    </source>
</evidence>
<proteinExistence type="predicted"/>
<dbReference type="CDD" id="cd13432">
    <property type="entry name" value="LDT_IgD_like_2"/>
    <property type="match status" value="1"/>
</dbReference>
<keyword evidence="5" id="KW-0012">Acyltransferase</keyword>
<evidence type="ECO:0000256" key="7">
    <source>
        <dbReference type="PROSITE-ProRule" id="PRU01373"/>
    </source>
</evidence>
<dbReference type="GO" id="GO:0018104">
    <property type="term" value="P:peptidoglycan-protein cross-linking"/>
    <property type="evidence" value="ECO:0007669"/>
    <property type="project" value="TreeGrafter"/>
</dbReference>
<dbReference type="InterPro" id="IPR041280">
    <property type="entry name" value="Big_10"/>
</dbReference>
<sequence length="451" mass="49058">MPPPRPCCDEPASRWRGLRRADCPPWMVLGVTRWCGQDYPPDSGATCGDVSSVGDIVISSLRPVEEPPLKRRTFVVASVTTLLPLGACAAPPQGSFTPAPIVPKISLDAGEEHDPTEPFTLAVTKGLFEEVSVTTDRSKTIEGSYNEDLTEWVYEGVLDAGSLHTVSAKAVSTDGTVTEFKQEFTTEGREGSGFGVADVTPVAEGETVGVGAPIIVTFTEGAPDRAEVEKNLKVESETEHEGAWRWMSDSQVIYRTKEYWGANQTVTFTASFGGVFLGGDTWGEEDHTAEMKIGASQISRAHIPDFHMEVEIDGEVAKTIPISAGNGEKYEYITASGTHLVMEKLEHKVMVAPGKEEDDPDYYETPVDWATRINASGEFVHGAPWSVGSQGNANVSHGCLNASNENAKWFFDIAQRGDPVEVTGTERPMPYDNGWGYWVMGWDEWKEGSAL</sequence>
<keyword evidence="6 7" id="KW-0961">Cell wall biogenesis/degradation</keyword>
<feature type="active site" description="Nucleophile" evidence="7">
    <location>
        <position position="399"/>
    </location>
</feature>
<protein>
    <recommendedName>
        <fullName evidence="8">L,D-TPase catalytic domain-containing protein</fullName>
    </recommendedName>
</protein>
<dbReference type="AlphaFoldDB" id="A0A4S8QFK0"/>